<evidence type="ECO:0000256" key="3">
    <source>
        <dbReference type="ARBA" id="ARBA00022475"/>
    </source>
</evidence>
<feature type="transmembrane region" description="Helical" evidence="7">
    <location>
        <begin position="184"/>
        <end position="206"/>
    </location>
</feature>
<dbReference type="Pfam" id="PF00528">
    <property type="entry name" value="BPD_transp_1"/>
    <property type="match status" value="1"/>
</dbReference>
<comment type="subcellular location">
    <subcellularLocation>
        <location evidence="1 7">Cell membrane</location>
        <topology evidence="1 7">Multi-pass membrane protein</topology>
    </subcellularLocation>
</comment>
<dbReference type="Proteomes" id="UP001519887">
    <property type="component" value="Unassembled WGS sequence"/>
</dbReference>
<organism evidence="9 10">
    <name type="scientific">Paenibacillus sepulcri</name>
    <dbReference type="NCBI Taxonomy" id="359917"/>
    <lineage>
        <taxon>Bacteria</taxon>
        <taxon>Bacillati</taxon>
        <taxon>Bacillota</taxon>
        <taxon>Bacilli</taxon>
        <taxon>Bacillales</taxon>
        <taxon>Paenibacillaceae</taxon>
        <taxon>Paenibacillus</taxon>
    </lineage>
</organism>
<evidence type="ECO:0000256" key="7">
    <source>
        <dbReference type="RuleBase" id="RU363032"/>
    </source>
</evidence>
<evidence type="ECO:0000256" key="6">
    <source>
        <dbReference type="ARBA" id="ARBA00023136"/>
    </source>
</evidence>
<feature type="transmembrane region" description="Helical" evidence="7">
    <location>
        <begin position="112"/>
        <end position="131"/>
    </location>
</feature>
<dbReference type="PANTHER" id="PTHR43744:SF9">
    <property type="entry name" value="POLYGALACTURONAN_RHAMNOGALACTURONAN TRANSPORT SYSTEM PERMEASE PROTEIN YTCP"/>
    <property type="match status" value="1"/>
</dbReference>
<evidence type="ECO:0000256" key="5">
    <source>
        <dbReference type="ARBA" id="ARBA00022989"/>
    </source>
</evidence>
<evidence type="ECO:0000256" key="1">
    <source>
        <dbReference type="ARBA" id="ARBA00004651"/>
    </source>
</evidence>
<accession>A0ABS7C222</accession>
<dbReference type="SUPFAM" id="SSF161098">
    <property type="entry name" value="MetI-like"/>
    <property type="match status" value="1"/>
</dbReference>
<dbReference type="Gene3D" id="1.10.3720.10">
    <property type="entry name" value="MetI-like"/>
    <property type="match status" value="1"/>
</dbReference>
<reference evidence="9 10" key="1">
    <citation type="submission" date="2021-07" db="EMBL/GenBank/DDBJ databases">
        <title>Paenibacillus radiodurans sp. nov., isolated from the southeastern edge of Tengger Desert.</title>
        <authorList>
            <person name="Zhang G."/>
        </authorList>
    </citation>
    <scope>NUCLEOTIDE SEQUENCE [LARGE SCALE GENOMIC DNA]</scope>
    <source>
        <strain evidence="9 10">CCM 7311</strain>
    </source>
</reference>
<dbReference type="PROSITE" id="PS50928">
    <property type="entry name" value="ABC_TM1"/>
    <property type="match status" value="1"/>
</dbReference>
<feature type="domain" description="ABC transmembrane type-1" evidence="8">
    <location>
        <begin position="75"/>
        <end position="280"/>
    </location>
</feature>
<keyword evidence="2 7" id="KW-0813">Transport</keyword>
<sequence>MSGRIKFTWFDALNYTGMVLLSLSVLYPIWYLFVLSVSTREGMAALDSSIVLWPQGFTWAAYEGFINQSYIYTGYAYTIGRTVVGTAAAVILMCLAAYALSKKIPFKKSFTFLFIFTMFFSGGLIPTYILIKNLGLLNNPLVYILAPPFLFNTFYMLILRNFFMTIPESLEESAKIDGAGDVRIFFQIMAPLAAPAIATISLWVSVNHWNSWFDSLIYVQSSEMQVIQVHIRKLVIEQSASMMSSTMDYFDKSLMPTPESMKAAGILITMLPILCIYPFIQKYFVKGVVMGAVKG</sequence>
<keyword evidence="5 7" id="KW-1133">Transmembrane helix</keyword>
<keyword evidence="6 7" id="KW-0472">Membrane</keyword>
<evidence type="ECO:0000256" key="4">
    <source>
        <dbReference type="ARBA" id="ARBA00022692"/>
    </source>
</evidence>
<evidence type="ECO:0000313" key="10">
    <source>
        <dbReference type="Proteomes" id="UP001519887"/>
    </source>
</evidence>
<dbReference type="InterPro" id="IPR000515">
    <property type="entry name" value="MetI-like"/>
</dbReference>
<feature type="transmembrane region" description="Helical" evidence="7">
    <location>
        <begin position="143"/>
        <end position="163"/>
    </location>
</feature>
<feature type="transmembrane region" description="Helical" evidence="7">
    <location>
        <begin position="12"/>
        <end position="33"/>
    </location>
</feature>
<keyword evidence="4 7" id="KW-0812">Transmembrane</keyword>
<dbReference type="CDD" id="cd06261">
    <property type="entry name" value="TM_PBP2"/>
    <property type="match status" value="1"/>
</dbReference>
<feature type="transmembrane region" description="Helical" evidence="7">
    <location>
        <begin position="79"/>
        <end position="100"/>
    </location>
</feature>
<keyword evidence="3" id="KW-1003">Cell membrane</keyword>
<proteinExistence type="inferred from homology"/>
<gene>
    <name evidence="9" type="ORF">K0U00_12910</name>
</gene>
<feature type="transmembrane region" description="Helical" evidence="7">
    <location>
        <begin position="263"/>
        <end position="280"/>
    </location>
</feature>
<evidence type="ECO:0000259" key="8">
    <source>
        <dbReference type="PROSITE" id="PS50928"/>
    </source>
</evidence>
<protein>
    <submittedName>
        <fullName evidence="9">ABC transporter permease subunit</fullName>
    </submittedName>
</protein>
<dbReference type="RefSeq" id="WP_210045520.1">
    <property type="nucleotide sequence ID" value="NZ_JBHLVU010000004.1"/>
</dbReference>
<name>A0ABS7C222_9BACL</name>
<evidence type="ECO:0000256" key="2">
    <source>
        <dbReference type="ARBA" id="ARBA00022448"/>
    </source>
</evidence>
<comment type="similarity">
    <text evidence="7">Belongs to the binding-protein-dependent transport system permease family.</text>
</comment>
<dbReference type="PANTHER" id="PTHR43744">
    <property type="entry name" value="ABC TRANSPORTER PERMEASE PROTEIN MG189-RELATED-RELATED"/>
    <property type="match status" value="1"/>
</dbReference>
<evidence type="ECO:0000313" key="9">
    <source>
        <dbReference type="EMBL" id="MBW7454935.1"/>
    </source>
</evidence>
<comment type="caution">
    <text evidence="9">The sequence shown here is derived from an EMBL/GenBank/DDBJ whole genome shotgun (WGS) entry which is preliminary data.</text>
</comment>
<keyword evidence="10" id="KW-1185">Reference proteome</keyword>
<dbReference type="InterPro" id="IPR035906">
    <property type="entry name" value="MetI-like_sf"/>
</dbReference>
<dbReference type="EMBL" id="JAHZIK010000276">
    <property type="protein sequence ID" value="MBW7454935.1"/>
    <property type="molecule type" value="Genomic_DNA"/>
</dbReference>